<reference evidence="2 3" key="1">
    <citation type="journal article" date="2016" name="Sci. Rep.">
        <title>The Dendrobium catenatum Lindl. genome sequence provides insights into polysaccharide synthase, floral development and adaptive evolution.</title>
        <authorList>
            <person name="Zhang G.Q."/>
            <person name="Xu Q."/>
            <person name="Bian C."/>
            <person name="Tsai W.C."/>
            <person name="Yeh C.M."/>
            <person name="Liu K.W."/>
            <person name="Yoshida K."/>
            <person name="Zhang L.S."/>
            <person name="Chang S.B."/>
            <person name="Chen F."/>
            <person name="Shi Y."/>
            <person name="Su Y.Y."/>
            <person name="Zhang Y.Q."/>
            <person name="Chen L.J."/>
            <person name="Yin Y."/>
            <person name="Lin M."/>
            <person name="Huang H."/>
            <person name="Deng H."/>
            <person name="Wang Z.W."/>
            <person name="Zhu S.L."/>
            <person name="Zhao X."/>
            <person name="Deng C."/>
            <person name="Niu S.C."/>
            <person name="Huang J."/>
            <person name="Wang M."/>
            <person name="Liu G.H."/>
            <person name="Yang H.J."/>
            <person name="Xiao X.J."/>
            <person name="Hsiao Y.Y."/>
            <person name="Wu W.L."/>
            <person name="Chen Y.Y."/>
            <person name="Mitsuda N."/>
            <person name="Ohme-Takagi M."/>
            <person name="Luo Y.B."/>
            <person name="Van de Peer Y."/>
            <person name="Liu Z.J."/>
        </authorList>
    </citation>
    <scope>NUCLEOTIDE SEQUENCE [LARGE SCALE GENOMIC DNA]</scope>
    <source>
        <tissue evidence="2">The whole plant</tissue>
    </source>
</reference>
<proteinExistence type="predicted"/>
<protein>
    <submittedName>
        <fullName evidence="2">Uncharacterized protein</fullName>
    </submittedName>
</protein>
<dbReference type="Proteomes" id="UP000233837">
    <property type="component" value="Unassembled WGS sequence"/>
</dbReference>
<evidence type="ECO:0000313" key="2">
    <source>
        <dbReference type="EMBL" id="PKU67300.1"/>
    </source>
</evidence>
<keyword evidence="3" id="KW-1185">Reference proteome</keyword>
<sequence>MKGRKFPSLRATPVVGSDQNAATSDPFREGSRRRERSRLATNVPVKTREKEEVTLTACGSHSFFRSKCRTSDLTRWKVVEERSRTALKSRRNAKSNRLLEVPRGPLWTLDSGKWRIKQLTVATKNVASPFLEPSILFTFYIRPDLLCESTPDRDHIPGLC</sequence>
<feature type="region of interest" description="Disordered" evidence="1">
    <location>
        <begin position="1"/>
        <end position="41"/>
    </location>
</feature>
<evidence type="ECO:0000256" key="1">
    <source>
        <dbReference type="SAM" id="MobiDB-lite"/>
    </source>
</evidence>
<reference evidence="2 3" key="2">
    <citation type="journal article" date="2017" name="Nature">
        <title>The Apostasia genome and the evolution of orchids.</title>
        <authorList>
            <person name="Zhang G.Q."/>
            <person name="Liu K.W."/>
            <person name="Li Z."/>
            <person name="Lohaus R."/>
            <person name="Hsiao Y.Y."/>
            <person name="Niu S.C."/>
            <person name="Wang J.Y."/>
            <person name="Lin Y.C."/>
            <person name="Xu Q."/>
            <person name="Chen L.J."/>
            <person name="Yoshida K."/>
            <person name="Fujiwara S."/>
            <person name="Wang Z.W."/>
            <person name="Zhang Y.Q."/>
            <person name="Mitsuda N."/>
            <person name="Wang M."/>
            <person name="Liu G.H."/>
            <person name="Pecoraro L."/>
            <person name="Huang H.X."/>
            <person name="Xiao X.J."/>
            <person name="Lin M."/>
            <person name="Wu X.Y."/>
            <person name="Wu W.L."/>
            <person name="Chen Y.Y."/>
            <person name="Chang S.B."/>
            <person name="Sakamoto S."/>
            <person name="Ohme-Takagi M."/>
            <person name="Yagi M."/>
            <person name="Zeng S.J."/>
            <person name="Shen C.Y."/>
            <person name="Yeh C.M."/>
            <person name="Luo Y.B."/>
            <person name="Tsai W.C."/>
            <person name="Van de Peer Y."/>
            <person name="Liu Z.J."/>
        </authorList>
    </citation>
    <scope>NUCLEOTIDE SEQUENCE [LARGE SCALE GENOMIC DNA]</scope>
    <source>
        <tissue evidence="2">The whole plant</tissue>
    </source>
</reference>
<organism evidence="2 3">
    <name type="scientific">Dendrobium catenatum</name>
    <dbReference type="NCBI Taxonomy" id="906689"/>
    <lineage>
        <taxon>Eukaryota</taxon>
        <taxon>Viridiplantae</taxon>
        <taxon>Streptophyta</taxon>
        <taxon>Embryophyta</taxon>
        <taxon>Tracheophyta</taxon>
        <taxon>Spermatophyta</taxon>
        <taxon>Magnoliopsida</taxon>
        <taxon>Liliopsida</taxon>
        <taxon>Asparagales</taxon>
        <taxon>Orchidaceae</taxon>
        <taxon>Epidendroideae</taxon>
        <taxon>Malaxideae</taxon>
        <taxon>Dendrobiinae</taxon>
        <taxon>Dendrobium</taxon>
    </lineage>
</organism>
<name>A0A2I0VV70_9ASPA</name>
<dbReference type="AlphaFoldDB" id="A0A2I0VV70"/>
<gene>
    <name evidence="2" type="ORF">MA16_Dca021252</name>
</gene>
<accession>A0A2I0VV70</accession>
<dbReference type="EMBL" id="KZ503211">
    <property type="protein sequence ID" value="PKU67300.1"/>
    <property type="molecule type" value="Genomic_DNA"/>
</dbReference>
<evidence type="ECO:0000313" key="3">
    <source>
        <dbReference type="Proteomes" id="UP000233837"/>
    </source>
</evidence>